<evidence type="ECO:0000313" key="2">
    <source>
        <dbReference type="EMBL" id="PAQ10043.1"/>
    </source>
</evidence>
<dbReference type="PANTHER" id="PTHR43433:SF4">
    <property type="entry name" value="NON-HEME CHLOROPEROXIDASE-RELATED"/>
    <property type="match status" value="1"/>
</dbReference>
<sequence>MPQGRTVRAYEVGPPDVPVVVGIHGTPSSGLDHVVNYVANGALFCRLVSFDRQRYGGSTPQPGRKVRDIVPVVEAILDHLSIEIAAVYGHSAGGMHALATAALLPKRISRALCSGANGPDFDPDLDGLSPLVREEIIETRKGPDASRAFYRRLYPYFRDPEFEKQFFSENDRIVSQGVV</sequence>
<dbReference type="Gene3D" id="3.40.50.1820">
    <property type="entry name" value="alpha/beta hydrolase"/>
    <property type="match status" value="1"/>
</dbReference>
<organism evidence="2 3">
    <name type="scientific">Mesorhizobium temperatum</name>
    <dbReference type="NCBI Taxonomy" id="241416"/>
    <lineage>
        <taxon>Bacteria</taxon>
        <taxon>Pseudomonadati</taxon>
        <taxon>Pseudomonadota</taxon>
        <taxon>Alphaproteobacteria</taxon>
        <taxon>Hyphomicrobiales</taxon>
        <taxon>Phyllobacteriaceae</taxon>
        <taxon>Mesorhizobium</taxon>
    </lineage>
</organism>
<proteinExistence type="predicted"/>
<protein>
    <recommendedName>
        <fullName evidence="1">AB hydrolase-1 domain-containing protein</fullName>
    </recommendedName>
</protein>
<evidence type="ECO:0000313" key="3">
    <source>
        <dbReference type="Proteomes" id="UP000216442"/>
    </source>
</evidence>
<dbReference type="InterPro" id="IPR029058">
    <property type="entry name" value="AB_hydrolase_fold"/>
</dbReference>
<dbReference type="EMBL" id="NPKJ01000036">
    <property type="protein sequence ID" value="PAQ10043.1"/>
    <property type="molecule type" value="Genomic_DNA"/>
</dbReference>
<dbReference type="InterPro" id="IPR050471">
    <property type="entry name" value="AB_hydrolase"/>
</dbReference>
<reference evidence="2 3" key="1">
    <citation type="submission" date="2017-08" db="EMBL/GenBank/DDBJ databases">
        <title>Mesorhizobium wenxinae sp. nov., a novel rhizobial species isolated from root nodules of chickpea (Cicer arietinum L.).</title>
        <authorList>
            <person name="Zhang J."/>
        </authorList>
    </citation>
    <scope>NUCLEOTIDE SEQUENCE [LARGE SCALE GENOMIC DNA]</scope>
    <source>
        <strain evidence="2 3">SDW018</strain>
    </source>
</reference>
<dbReference type="PANTHER" id="PTHR43433">
    <property type="entry name" value="HYDROLASE, ALPHA/BETA FOLD FAMILY PROTEIN"/>
    <property type="match status" value="1"/>
</dbReference>
<dbReference type="AlphaFoldDB" id="A0A271LPK4"/>
<feature type="domain" description="AB hydrolase-1" evidence="1">
    <location>
        <begin position="18"/>
        <end position="172"/>
    </location>
</feature>
<dbReference type="Pfam" id="PF00561">
    <property type="entry name" value="Abhydrolase_1"/>
    <property type="match status" value="1"/>
</dbReference>
<dbReference type="Proteomes" id="UP000216442">
    <property type="component" value="Unassembled WGS sequence"/>
</dbReference>
<comment type="caution">
    <text evidence="2">The sequence shown here is derived from an EMBL/GenBank/DDBJ whole genome shotgun (WGS) entry which is preliminary data.</text>
</comment>
<dbReference type="OrthoDB" id="8107794at2"/>
<dbReference type="SUPFAM" id="SSF53474">
    <property type="entry name" value="alpha/beta-Hydrolases"/>
    <property type="match status" value="1"/>
</dbReference>
<evidence type="ECO:0000259" key="1">
    <source>
        <dbReference type="Pfam" id="PF00561"/>
    </source>
</evidence>
<dbReference type="InterPro" id="IPR000073">
    <property type="entry name" value="AB_hydrolase_1"/>
</dbReference>
<accession>A0A271LPK4</accession>
<gene>
    <name evidence="2" type="ORF">CIT26_10030</name>
</gene>
<keyword evidence="3" id="KW-1185">Reference proteome</keyword>
<name>A0A271LPK4_9HYPH</name>